<evidence type="ECO:0000256" key="2">
    <source>
        <dbReference type="SAM" id="Phobius"/>
    </source>
</evidence>
<protein>
    <submittedName>
        <fullName evidence="4">Probable ubiquinone biosynthesis protein UbiB</fullName>
    </submittedName>
</protein>
<dbReference type="eggNOG" id="COG0661">
    <property type="taxonomic scope" value="Bacteria"/>
</dbReference>
<feature type="transmembrane region" description="Helical" evidence="2">
    <location>
        <begin position="477"/>
        <end position="499"/>
    </location>
</feature>
<gene>
    <name evidence="4" type="primary">ubiB</name>
    <name evidence="4" type="ORF">SAMEA4364220_01420</name>
</gene>
<evidence type="ECO:0000256" key="1">
    <source>
        <dbReference type="ARBA" id="ARBA00009670"/>
    </source>
</evidence>
<dbReference type="InterPro" id="IPR011009">
    <property type="entry name" value="Kinase-like_dom_sf"/>
</dbReference>
<evidence type="ECO:0000313" key="5">
    <source>
        <dbReference type="Proteomes" id="UP000215383"/>
    </source>
</evidence>
<accession>A0A239TUL7</accession>
<keyword evidence="2" id="KW-0472">Membrane</keyword>
<reference evidence="4 5" key="1">
    <citation type="submission" date="2017-06" db="EMBL/GenBank/DDBJ databases">
        <authorList>
            <consortium name="Pathogen Informatics"/>
        </authorList>
    </citation>
    <scope>NUCLEOTIDE SEQUENCE [LARGE SCALE GENOMIC DNA]</scope>
    <source>
        <strain evidence="4 5">NCTC10570</strain>
    </source>
</reference>
<dbReference type="InterPro" id="IPR050154">
    <property type="entry name" value="UbiB_kinase"/>
</dbReference>
<feature type="domain" description="ABC1 atypical kinase-like" evidence="3">
    <location>
        <begin position="73"/>
        <end position="316"/>
    </location>
</feature>
<name>A0A239TUL7_9FIRM</name>
<dbReference type="EMBL" id="LT906446">
    <property type="protein sequence ID" value="SNV01366.1"/>
    <property type="molecule type" value="Genomic_DNA"/>
</dbReference>
<proteinExistence type="inferred from homology"/>
<dbReference type="CDD" id="cd05121">
    <property type="entry name" value="ABC1_ADCK3-like"/>
    <property type="match status" value="1"/>
</dbReference>
<evidence type="ECO:0000259" key="3">
    <source>
        <dbReference type="Pfam" id="PF03109"/>
    </source>
</evidence>
<keyword evidence="5" id="KW-1185">Reference proteome</keyword>
<keyword evidence="2" id="KW-0812">Transmembrane</keyword>
<dbReference type="PANTHER" id="PTHR10566">
    <property type="entry name" value="CHAPERONE-ACTIVITY OF BC1 COMPLEX CABC1 -RELATED"/>
    <property type="match status" value="1"/>
</dbReference>
<dbReference type="Proteomes" id="UP000215383">
    <property type="component" value="Chromosome 1"/>
</dbReference>
<organism evidence="4 5">
    <name type="scientific">Megamonas hypermegale</name>
    <dbReference type="NCBI Taxonomy" id="158847"/>
    <lineage>
        <taxon>Bacteria</taxon>
        <taxon>Bacillati</taxon>
        <taxon>Bacillota</taxon>
        <taxon>Negativicutes</taxon>
        <taxon>Selenomonadales</taxon>
        <taxon>Selenomonadaceae</taxon>
        <taxon>Megamonas</taxon>
    </lineage>
</organism>
<dbReference type="SUPFAM" id="SSF56112">
    <property type="entry name" value="Protein kinase-like (PK-like)"/>
    <property type="match status" value="1"/>
</dbReference>
<dbReference type="Pfam" id="PF03109">
    <property type="entry name" value="ABC1"/>
    <property type="match status" value="1"/>
</dbReference>
<keyword evidence="2" id="KW-1133">Transmembrane helix</keyword>
<keyword evidence="4" id="KW-0830">Ubiquinone</keyword>
<feature type="transmembrane region" description="Helical" evidence="2">
    <location>
        <begin position="505"/>
        <end position="525"/>
    </location>
</feature>
<dbReference type="PANTHER" id="PTHR10566:SF113">
    <property type="entry name" value="PROTEIN ACTIVITY OF BC1 COMPLEX KINASE 7, CHLOROPLASTIC"/>
    <property type="match status" value="1"/>
</dbReference>
<comment type="similarity">
    <text evidence="1">Belongs to the protein kinase superfamily. ADCK protein kinase family.</text>
</comment>
<dbReference type="InterPro" id="IPR004147">
    <property type="entry name" value="ABC1_dom"/>
</dbReference>
<dbReference type="AlphaFoldDB" id="A0A239TUL7"/>
<sequence>MLNIPQKTKYSSSRRLREMIIVLRKHNILRGNITPEKMRLILEDLGPTFVKLGQILSLKPGFLPADYALELTKLQTRANPLDFAIIEKCLENEYNKKLDAIFEYIDPEALGSASIAQVHKATLKSGEKVVLKVQRPGIYDIMAKDIVLLKRAVSILQLFKSSPGVLDFNAILDEMWSITKQEMDFMTEAEHIDEFRRLNSDEAFIDCPYVKHELTTARVLAMEYIDGIRIDEIDKLKSKGYNVEELGFRLGQNYVKQIVDDGYFHADPHPGNIWIKNGKIIWLDLGMMGRLSTKERDALKRAVFSLVQHDTYEMKNAVLTLGKPQAKLNHISLYEDIDTLMNRYGDTNFQTLRLSELAHDIITVSRKHKIAINPGLSMFARGVVTIESVLKICCPDINFIDIFSSYMKDDFKRNFSWQEEFTKFKRDSYIMLQKSLHLPEQVSDILKMTMSGQTKVNLDVTGSEEPLRRLDKMINKLILGIICSALLLGSSIICTTNMTPQIMEIPILGVVGYLVAVFLSIRLMINIYKEK</sequence>
<evidence type="ECO:0000313" key="4">
    <source>
        <dbReference type="EMBL" id="SNV01366.1"/>
    </source>
</evidence>